<evidence type="ECO:0000313" key="1">
    <source>
        <dbReference type="EMBL" id="SFE05350.1"/>
    </source>
</evidence>
<dbReference type="InterPro" id="IPR029033">
    <property type="entry name" value="His_PPase_superfam"/>
</dbReference>
<dbReference type="GO" id="GO:0005737">
    <property type="term" value="C:cytoplasm"/>
    <property type="evidence" value="ECO:0007669"/>
    <property type="project" value="TreeGrafter"/>
</dbReference>
<protein>
    <submittedName>
        <fullName evidence="1">Broad specificity phosphatase PhoE</fullName>
    </submittedName>
</protein>
<dbReference type="Pfam" id="PF00300">
    <property type="entry name" value="His_Phos_1"/>
    <property type="match status" value="1"/>
</dbReference>
<dbReference type="RefSeq" id="WP_093923246.1">
    <property type="nucleotide sequence ID" value="NZ_FOMW01000004.1"/>
</dbReference>
<organism evidence="1 2">
    <name type="scientific">Sulfitobacter brevis</name>
    <dbReference type="NCBI Taxonomy" id="74348"/>
    <lineage>
        <taxon>Bacteria</taxon>
        <taxon>Pseudomonadati</taxon>
        <taxon>Pseudomonadota</taxon>
        <taxon>Alphaproteobacteria</taxon>
        <taxon>Rhodobacterales</taxon>
        <taxon>Roseobacteraceae</taxon>
        <taxon>Sulfitobacter</taxon>
    </lineage>
</organism>
<evidence type="ECO:0000313" key="2">
    <source>
        <dbReference type="Proteomes" id="UP000198977"/>
    </source>
</evidence>
<dbReference type="PANTHER" id="PTHR48100:SF1">
    <property type="entry name" value="HISTIDINE PHOSPHATASE FAMILY PROTEIN-RELATED"/>
    <property type="match status" value="1"/>
</dbReference>
<dbReference type="EMBL" id="FOMW01000004">
    <property type="protein sequence ID" value="SFE05350.1"/>
    <property type="molecule type" value="Genomic_DNA"/>
</dbReference>
<dbReference type="Proteomes" id="UP000198977">
    <property type="component" value="Unassembled WGS sequence"/>
</dbReference>
<keyword evidence="2" id="KW-1185">Reference proteome</keyword>
<dbReference type="InterPro" id="IPR013078">
    <property type="entry name" value="His_Pase_superF_clade-1"/>
</dbReference>
<dbReference type="AlphaFoldDB" id="A0A1I1XIX8"/>
<sequence>MTVWHWIRHGPTQEKAFVGWRDVPADLSDTAQIARLSAHLPQNALMVASDLIRASATAGALAHPARRRLADDPRLREFNLGLWDGMVFADVAARDPDLSRAYWENPGDIAPPEGESWNQASSRVNTAVDEMSAAHPDGHIIAVAHIGVILTQVQRASGSTAKEALSHFIDNLSVTTVIFDAGVWRAKAINHLP</sequence>
<dbReference type="SUPFAM" id="SSF53254">
    <property type="entry name" value="Phosphoglycerate mutase-like"/>
    <property type="match status" value="1"/>
</dbReference>
<dbReference type="STRING" id="74348.SAMN04488523_104332"/>
<gene>
    <name evidence="1" type="ORF">SAMN04488523_104332</name>
</gene>
<name>A0A1I1XIX8_9RHOB</name>
<dbReference type="OrthoDB" id="8347407at2"/>
<dbReference type="PANTHER" id="PTHR48100">
    <property type="entry name" value="BROAD-SPECIFICITY PHOSPHATASE YOR283W-RELATED"/>
    <property type="match status" value="1"/>
</dbReference>
<dbReference type="GO" id="GO:0016791">
    <property type="term" value="F:phosphatase activity"/>
    <property type="evidence" value="ECO:0007669"/>
    <property type="project" value="TreeGrafter"/>
</dbReference>
<proteinExistence type="predicted"/>
<dbReference type="Gene3D" id="3.40.50.1240">
    <property type="entry name" value="Phosphoglycerate mutase-like"/>
    <property type="match status" value="1"/>
</dbReference>
<dbReference type="InterPro" id="IPR050275">
    <property type="entry name" value="PGM_Phosphatase"/>
</dbReference>
<accession>A0A1I1XIX8</accession>
<reference evidence="1 2" key="1">
    <citation type="submission" date="2016-10" db="EMBL/GenBank/DDBJ databases">
        <authorList>
            <person name="de Groot N.N."/>
        </authorList>
    </citation>
    <scope>NUCLEOTIDE SEQUENCE [LARGE SCALE GENOMIC DNA]</scope>
    <source>
        <strain evidence="1 2">DSM 11443</strain>
    </source>
</reference>